<dbReference type="Proteomes" id="UP000011747">
    <property type="component" value="Unassembled WGS sequence"/>
</dbReference>
<proteinExistence type="predicted"/>
<dbReference type="Gene3D" id="3.30.700.10">
    <property type="entry name" value="Glycoprotein, Type 4 Pilin"/>
    <property type="match status" value="1"/>
</dbReference>
<organism evidence="3 4">
    <name type="scientific">Bacillus smithii 7_3_47FAA</name>
    <dbReference type="NCBI Taxonomy" id="665952"/>
    <lineage>
        <taxon>Bacteria</taxon>
        <taxon>Bacillati</taxon>
        <taxon>Bacillota</taxon>
        <taxon>Bacilli</taxon>
        <taxon>Bacillales</taxon>
        <taxon>Bacillaceae</taxon>
        <taxon>Bacillus</taxon>
    </lineage>
</organism>
<accession>G9QLQ7</accession>
<dbReference type="InterPro" id="IPR045584">
    <property type="entry name" value="Pilin-like"/>
</dbReference>
<dbReference type="EMBL" id="ACWF01000104">
    <property type="protein sequence ID" value="EHL77925.1"/>
    <property type="molecule type" value="Genomic_DNA"/>
</dbReference>
<gene>
    <name evidence="3" type="ORF">HMPREF1015_03150</name>
</gene>
<dbReference type="AlphaFoldDB" id="G9QLQ7"/>
<dbReference type="RefSeq" id="WP_003354318.1">
    <property type="nucleotide sequence ID" value="NZ_JH414755.1"/>
</dbReference>
<evidence type="ECO:0000256" key="2">
    <source>
        <dbReference type="ARBA" id="ARBA00023287"/>
    </source>
</evidence>
<dbReference type="GeneID" id="87582674"/>
<dbReference type="HOGENOM" id="CLU_091705_7_0_9"/>
<keyword evidence="4" id="KW-1185">Reference proteome</keyword>
<dbReference type="GO" id="GO:0009986">
    <property type="term" value="C:cell surface"/>
    <property type="evidence" value="ECO:0007669"/>
    <property type="project" value="UniProtKB-SubCell"/>
</dbReference>
<protein>
    <submittedName>
        <fullName evidence="3">Prepilin-type N-terminal cleavage/methylation domain-containing protein</fullName>
    </submittedName>
</protein>
<keyword evidence="2" id="KW-0178">Competence</keyword>
<dbReference type="PROSITE" id="PS00409">
    <property type="entry name" value="PROKAR_NTER_METHYL"/>
    <property type="match status" value="1"/>
</dbReference>
<sequence length="143" mass="15229">MKKLQTVVKNQKGMTLIELLAVVVILAIIAAVAVPSVGKIIDNSRADSNRSNALLIINAAKLAIADDENSTVSSKIKSSNGATLQDLVDAGYLDAIPKDPYDKSKTYASGSYVKKDDTGYYIQLVTSKGTFKGSEKDINSGNF</sequence>
<dbReference type="Pfam" id="PF07963">
    <property type="entry name" value="N_methyl"/>
    <property type="match status" value="1"/>
</dbReference>
<evidence type="ECO:0000313" key="4">
    <source>
        <dbReference type="Proteomes" id="UP000011747"/>
    </source>
</evidence>
<dbReference type="GO" id="GO:0030420">
    <property type="term" value="P:establishment of competence for transformation"/>
    <property type="evidence" value="ECO:0007669"/>
    <property type="project" value="UniProtKB-KW"/>
</dbReference>
<name>G9QLQ7_9BACI</name>
<dbReference type="SUPFAM" id="SSF54523">
    <property type="entry name" value="Pili subunits"/>
    <property type="match status" value="1"/>
</dbReference>
<evidence type="ECO:0000256" key="1">
    <source>
        <dbReference type="ARBA" id="ARBA00004241"/>
    </source>
</evidence>
<dbReference type="NCBIfam" id="TIGR02532">
    <property type="entry name" value="IV_pilin_GFxxxE"/>
    <property type="match status" value="1"/>
</dbReference>
<dbReference type="InterPro" id="IPR012902">
    <property type="entry name" value="N_methyl_site"/>
</dbReference>
<comment type="subcellular location">
    <subcellularLocation>
        <location evidence="1">Cell surface</location>
    </subcellularLocation>
</comment>
<evidence type="ECO:0000313" key="3">
    <source>
        <dbReference type="EMBL" id="EHL77925.1"/>
    </source>
</evidence>
<reference evidence="3 4" key="1">
    <citation type="submission" date="2011-09" db="EMBL/GenBank/DDBJ databases">
        <title>The Genome Sequence of Bacillus smithii 7_3_47FAA.</title>
        <authorList>
            <consortium name="The Broad Institute Genome Sequencing Platform"/>
            <person name="Earl A."/>
            <person name="Ward D."/>
            <person name="Feldgarden M."/>
            <person name="Gevers D."/>
            <person name="Daigneault M."/>
            <person name="Strauss J."/>
            <person name="Allen-Vercoe E."/>
            <person name="Young S.K."/>
            <person name="Zeng Q."/>
            <person name="Gargeya S."/>
            <person name="Fitzgerald M."/>
            <person name="Haas B."/>
            <person name="Abouelleil A."/>
            <person name="Alvarado L."/>
            <person name="Arachchi H.M."/>
            <person name="Berlin A."/>
            <person name="Brown A."/>
            <person name="Chapman S.B."/>
            <person name="Chen Z."/>
            <person name="Dunbar C."/>
            <person name="Freedman E."/>
            <person name="Gearin G."/>
            <person name="Goldberg J."/>
            <person name="Griggs A."/>
            <person name="Gujja S."/>
            <person name="Heiman D."/>
            <person name="Howarth C."/>
            <person name="Larson L."/>
            <person name="Lui A."/>
            <person name="MacDonald P.J.P."/>
            <person name="Montmayeur A."/>
            <person name="Murphy C."/>
            <person name="Neiman D."/>
            <person name="Pearson M."/>
            <person name="Priest M."/>
            <person name="Roberts A."/>
            <person name="Saif S."/>
            <person name="Shea T."/>
            <person name="Shenoy N."/>
            <person name="Sisk P."/>
            <person name="Stolte C."/>
            <person name="Sykes S."/>
            <person name="Wortman J."/>
            <person name="Nusbaum C."/>
            <person name="Birren B."/>
        </authorList>
    </citation>
    <scope>NUCLEOTIDE SEQUENCE [LARGE SCALE GENOMIC DNA]</scope>
    <source>
        <strain evidence="3 4">7_3_47FAA</strain>
    </source>
</reference>
<dbReference type="PATRIC" id="fig|665952.3.peg.1993"/>
<comment type="caution">
    <text evidence="3">The sequence shown here is derived from an EMBL/GenBank/DDBJ whole genome shotgun (WGS) entry which is preliminary data.</text>
</comment>